<proteinExistence type="predicted"/>
<keyword evidence="2" id="KW-1185">Reference proteome</keyword>
<dbReference type="EnsemblMetazoa" id="AMIN014518-RA">
    <property type="protein sequence ID" value="AMIN014518-PA"/>
    <property type="gene ID" value="AMIN014518"/>
</dbReference>
<sequence length="15" mass="1955">MNLFRFEPRTVMLWD</sequence>
<dbReference type="Proteomes" id="UP000075920">
    <property type="component" value="Unassembled WGS sequence"/>
</dbReference>
<protein>
    <submittedName>
        <fullName evidence="1">Uncharacterized protein</fullName>
    </submittedName>
</protein>
<dbReference type="VEuPathDB" id="VectorBase:AMIN014518"/>
<accession>A0A182WPB1</accession>
<reference evidence="1" key="2">
    <citation type="submission" date="2020-05" db="UniProtKB">
        <authorList>
            <consortium name="EnsemblMetazoa"/>
        </authorList>
    </citation>
    <scope>IDENTIFICATION</scope>
    <source>
        <strain evidence="1">MINIMUS1</strain>
    </source>
</reference>
<name>A0A182WPB1_9DIPT</name>
<evidence type="ECO:0000313" key="2">
    <source>
        <dbReference type="Proteomes" id="UP000075920"/>
    </source>
</evidence>
<reference evidence="2" key="1">
    <citation type="submission" date="2013-03" db="EMBL/GenBank/DDBJ databases">
        <title>The Genome Sequence of Anopheles minimus MINIMUS1.</title>
        <authorList>
            <consortium name="The Broad Institute Genomics Platform"/>
            <person name="Neafsey D.E."/>
            <person name="Walton C."/>
            <person name="Walker B."/>
            <person name="Young S.K."/>
            <person name="Zeng Q."/>
            <person name="Gargeya S."/>
            <person name="Fitzgerald M."/>
            <person name="Haas B."/>
            <person name="Abouelleil A."/>
            <person name="Allen A.W."/>
            <person name="Alvarado L."/>
            <person name="Arachchi H.M."/>
            <person name="Berlin A.M."/>
            <person name="Chapman S.B."/>
            <person name="Gainer-Dewar J."/>
            <person name="Goldberg J."/>
            <person name="Griggs A."/>
            <person name="Gujja S."/>
            <person name="Hansen M."/>
            <person name="Howarth C."/>
            <person name="Imamovic A."/>
            <person name="Ireland A."/>
            <person name="Larimer J."/>
            <person name="McCowan C."/>
            <person name="Murphy C."/>
            <person name="Pearson M."/>
            <person name="Poon T.W."/>
            <person name="Priest M."/>
            <person name="Roberts A."/>
            <person name="Saif S."/>
            <person name="Shea T."/>
            <person name="Sisk P."/>
            <person name="Sykes S."/>
            <person name="Wortman J."/>
            <person name="Nusbaum C."/>
            <person name="Birren B."/>
        </authorList>
    </citation>
    <scope>NUCLEOTIDE SEQUENCE [LARGE SCALE GENOMIC DNA]</scope>
    <source>
        <strain evidence="2">MINIMUS1</strain>
    </source>
</reference>
<evidence type="ECO:0000313" key="1">
    <source>
        <dbReference type="EnsemblMetazoa" id="AMIN014518-PA"/>
    </source>
</evidence>
<organism evidence="1 2">
    <name type="scientific">Anopheles minimus</name>
    <dbReference type="NCBI Taxonomy" id="112268"/>
    <lineage>
        <taxon>Eukaryota</taxon>
        <taxon>Metazoa</taxon>
        <taxon>Ecdysozoa</taxon>
        <taxon>Arthropoda</taxon>
        <taxon>Hexapoda</taxon>
        <taxon>Insecta</taxon>
        <taxon>Pterygota</taxon>
        <taxon>Neoptera</taxon>
        <taxon>Endopterygota</taxon>
        <taxon>Diptera</taxon>
        <taxon>Nematocera</taxon>
        <taxon>Culicoidea</taxon>
        <taxon>Culicidae</taxon>
        <taxon>Anophelinae</taxon>
        <taxon>Anopheles</taxon>
    </lineage>
</organism>